<gene>
    <name evidence="2" type="ORF">EZI54_21520</name>
</gene>
<organism evidence="2 3">
    <name type="scientific">Marinobacter halodurans</name>
    <dbReference type="NCBI Taxonomy" id="2528979"/>
    <lineage>
        <taxon>Bacteria</taxon>
        <taxon>Pseudomonadati</taxon>
        <taxon>Pseudomonadota</taxon>
        <taxon>Gammaproteobacteria</taxon>
        <taxon>Pseudomonadales</taxon>
        <taxon>Marinobacteraceae</taxon>
        <taxon>Marinobacter</taxon>
    </lineage>
</organism>
<evidence type="ECO:0000313" key="2">
    <source>
        <dbReference type="EMBL" id="TBW48219.1"/>
    </source>
</evidence>
<protein>
    <submittedName>
        <fullName evidence="2">Uncharacterized protein</fullName>
    </submittedName>
</protein>
<sequence length="116" mass="12603">MRNHRSTLIPLVVLVTLLAGCQVPATDTLRQPLTIQSPTGESMQVIQVLRPNSDGSYTLVALEPEKEVKAFYERACQAEYGPAFHYVGPDEGDTVLSEDAITGYVCESGEPLVPDP</sequence>
<evidence type="ECO:0000256" key="1">
    <source>
        <dbReference type="SAM" id="SignalP"/>
    </source>
</evidence>
<comment type="caution">
    <text evidence="2">The sequence shown here is derived from an EMBL/GenBank/DDBJ whole genome shotgun (WGS) entry which is preliminary data.</text>
</comment>
<keyword evidence="1" id="KW-0732">Signal</keyword>
<proteinExistence type="predicted"/>
<dbReference type="PROSITE" id="PS51257">
    <property type="entry name" value="PROKAR_LIPOPROTEIN"/>
    <property type="match status" value="1"/>
</dbReference>
<dbReference type="EMBL" id="SJDL01000051">
    <property type="protein sequence ID" value="TBW48219.1"/>
    <property type="molecule type" value="Genomic_DNA"/>
</dbReference>
<keyword evidence="3" id="KW-1185">Reference proteome</keyword>
<evidence type="ECO:0000313" key="3">
    <source>
        <dbReference type="Proteomes" id="UP000313645"/>
    </source>
</evidence>
<name>A0ABY1ZEA3_9GAMM</name>
<reference evidence="2 3" key="1">
    <citation type="submission" date="2019-02" db="EMBL/GenBank/DDBJ databases">
        <title>Marinobacter halodurans sp. nov., a marine bacterium isolated from sea tidal flat.</title>
        <authorList>
            <person name="Yoo Y."/>
            <person name="Lee D.W."/>
            <person name="Kim B.S."/>
            <person name="Kim J.-J."/>
        </authorList>
    </citation>
    <scope>NUCLEOTIDE SEQUENCE [LARGE SCALE GENOMIC DNA]</scope>
    <source>
        <strain evidence="2 3">YJ-S3-2</strain>
    </source>
</reference>
<feature type="signal peptide" evidence="1">
    <location>
        <begin position="1"/>
        <end position="25"/>
    </location>
</feature>
<feature type="chain" id="PRO_5045581832" evidence="1">
    <location>
        <begin position="26"/>
        <end position="116"/>
    </location>
</feature>
<accession>A0ABY1ZEA3</accession>
<dbReference type="Proteomes" id="UP000313645">
    <property type="component" value="Unassembled WGS sequence"/>
</dbReference>
<dbReference type="RefSeq" id="WP_131483944.1">
    <property type="nucleotide sequence ID" value="NZ_SJDL01000051.1"/>
</dbReference>